<dbReference type="InterPro" id="IPR043502">
    <property type="entry name" value="DNA/RNA_pol_sf"/>
</dbReference>
<accession>A0A2Z6NMU9</accession>
<dbReference type="EMBL" id="DF974144">
    <property type="protein sequence ID" value="GAU45718.1"/>
    <property type="molecule type" value="Genomic_DNA"/>
</dbReference>
<dbReference type="Pfam" id="PF03372">
    <property type="entry name" value="Exo_endo_phos"/>
    <property type="match status" value="1"/>
</dbReference>
<keyword evidence="2" id="KW-0812">Transmembrane</keyword>
<dbReference type="OrthoDB" id="515277at2759"/>
<organism evidence="4 5">
    <name type="scientific">Trifolium subterraneum</name>
    <name type="common">Subterranean clover</name>
    <dbReference type="NCBI Taxonomy" id="3900"/>
    <lineage>
        <taxon>Eukaryota</taxon>
        <taxon>Viridiplantae</taxon>
        <taxon>Streptophyta</taxon>
        <taxon>Embryophyta</taxon>
        <taxon>Tracheophyta</taxon>
        <taxon>Spermatophyta</taxon>
        <taxon>Magnoliopsida</taxon>
        <taxon>eudicotyledons</taxon>
        <taxon>Gunneridae</taxon>
        <taxon>Pentapetalae</taxon>
        <taxon>rosids</taxon>
        <taxon>fabids</taxon>
        <taxon>Fabales</taxon>
        <taxon>Fabaceae</taxon>
        <taxon>Papilionoideae</taxon>
        <taxon>50 kb inversion clade</taxon>
        <taxon>NPAAA clade</taxon>
        <taxon>Hologalegina</taxon>
        <taxon>IRL clade</taxon>
        <taxon>Trifolieae</taxon>
        <taxon>Trifolium</taxon>
    </lineage>
</organism>
<feature type="transmembrane region" description="Helical" evidence="2">
    <location>
        <begin position="1618"/>
        <end position="1635"/>
    </location>
</feature>
<dbReference type="InterPro" id="IPR005135">
    <property type="entry name" value="Endo/exonuclease/phosphatase"/>
</dbReference>
<protein>
    <recommendedName>
        <fullName evidence="3">Reverse transcriptase domain-containing protein</fullName>
    </recommendedName>
</protein>
<dbReference type="CDD" id="cd01650">
    <property type="entry name" value="RT_nLTR_like"/>
    <property type="match status" value="1"/>
</dbReference>
<dbReference type="Gene3D" id="3.30.70.330">
    <property type="match status" value="1"/>
</dbReference>
<keyword evidence="2" id="KW-1133">Transmembrane helix</keyword>
<keyword evidence="2" id="KW-0472">Membrane</keyword>
<feature type="compositionally biased region" description="Basic and acidic residues" evidence="1">
    <location>
        <begin position="238"/>
        <end position="259"/>
    </location>
</feature>
<keyword evidence="5" id="KW-1185">Reference proteome</keyword>
<feature type="compositionally biased region" description="Acidic residues" evidence="1">
    <location>
        <begin position="1"/>
        <end position="12"/>
    </location>
</feature>
<feature type="transmembrane region" description="Helical" evidence="2">
    <location>
        <begin position="1647"/>
        <end position="1666"/>
    </location>
</feature>
<reference evidence="5" key="1">
    <citation type="journal article" date="2017" name="Front. Plant Sci.">
        <title>Climate Clever Clovers: New Paradigm to Reduce the Environmental Footprint of Ruminants by Breeding Low Methanogenic Forages Utilizing Haplotype Variation.</title>
        <authorList>
            <person name="Kaur P."/>
            <person name="Appels R."/>
            <person name="Bayer P.E."/>
            <person name="Keeble-Gagnere G."/>
            <person name="Wang J."/>
            <person name="Hirakawa H."/>
            <person name="Shirasawa K."/>
            <person name="Vercoe P."/>
            <person name="Stefanova K."/>
            <person name="Durmic Z."/>
            <person name="Nichols P."/>
            <person name="Revell C."/>
            <person name="Isobe S.N."/>
            <person name="Edwards D."/>
            <person name="Erskine W."/>
        </authorList>
    </citation>
    <scope>NUCLEOTIDE SEQUENCE [LARGE SCALE GENOMIC DNA]</scope>
    <source>
        <strain evidence="5">cv. Daliak</strain>
    </source>
</reference>
<dbReference type="PANTHER" id="PTHR36617:SF5">
    <property type="entry name" value="OS05G0421675 PROTEIN"/>
    <property type="match status" value="1"/>
</dbReference>
<dbReference type="GO" id="GO:0003824">
    <property type="term" value="F:catalytic activity"/>
    <property type="evidence" value="ECO:0007669"/>
    <property type="project" value="InterPro"/>
</dbReference>
<dbReference type="InterPro" id="IPR000477">
    <property type="entry name" value="RT_dom"/>
</dbReference>
<feature type="region of interest" description="Disordered" evidence="1">
    <location>
        <begin position="518"/>
        <end position="563"/>
    </location>
</feature>
<dbReference type="PROSITE" id="PS50878">
    <property type="entry name" value="RT_POL"/>
    <property type="match status" value="1"/>
</dbReference>
<feature type="domain" description="Reverse transcriptase" evidence="3">
    <location>
        <begin position="1126"/>
        <end position="1359"/>
    </location>
</feature>
<feature type="region of interest" description="Disordered" evidence="1">
    <location>
        <begin position="202"/>
        <end position="273"/>
    </location>
</feature>
<dbReference type="InterPro" id="IPR036691">
    <property type="entry name" value="Endo/exonu/phosph_ase_sf"/>
</dbReference>
<dbReference type="InterPro" id="IPR012677">
    <property type="entry name" value="Nucleotide-bd_a/b_plait_sf"/>
</dbReference>
<gene>
    <name evidence="4" type="ORF">TSUD_401000</name>
</gene>
<name>A0A2Z6NMU9_TRISU</name>
<evidence type="ECO:0000259" key="3">
    <source>
        <dbReference type="PROSITE" id="PS50878"/>
    </source>
</evidence>
<dbReference type="SUPFAM" id="SSF56219">
    <property type="entry name" value="DNase I-like"/>
    <property type="match status" value="1"/>
</dbReference>
<evidence type="ECO:0000313" key="5">
    <source>
        <dbReference type="Proteomes" id="UP000242715"/>
    </source>
</evidence>
<evidence type="ECO:0000256" key="1">
    <source>
        <dbReference type="SAM" id="MobiDB-lite"/>
    </source>
</evidence>
<feature type="region of interest" description="Disordered" evidence="1">
    <location>
        <begin position="1"/>
        <end position="25"/>
    </location>
</feature>
<feature type="region of interest" description="Disordered" evidence="1">
    <location>
        <begin position="736"/>
        <end position="755"/>
    </location>
</feature>
<dbReference type="SUPFAM" id="SSF56672">
    <property type="entry name" value="DNA/RNA polymerases"/>
    <property type="match status" value="1"/>
</dbReference>
<dbReference type="PANTHER" id="PTHR36617">
    <property type="entry name" value="PROTEIN, PUTATIVE-RELATED"/>
    <property type="match status" value="1"/>
</dbReference>
<dbReference type="Gene3D" id="3.60.10.10">
    <property type="entry name" value="Endonuclease/exonuclease/phosphatase"/>
    <property type="match status" value="1"/>
</dbReference>
<proteinExistence type="predicted"/>
<dbReference type="Pfam" id="PF00078">
    <property type="entry name" value="RVT_1"/>
    <property type="match status" value="1"/>
</dbReference>
<evidence type="ECO:0000313" key="4">
    <source>
        <dbReference type="EMBL" id="GAU45718.1"/>
    </source>
</evidence>
<evidence type="ECO:0000256" key="2">
    <source>
        <dbReference type="SAM" id="Phobius"/>
    </source>
</evidence>
<dbReference type="Proteomes" id="UP000242715">
    <property type="component" value="Unassembled WGS sequence"/>
</dbReference>
<sequence>MGWETDDGDDWTEVGPRRRKERRQVMEDDDRLRLFQRHRSFETSRPRRLFPFEVDRNRNYMYDQHQVDRFHSHYETGSESEACRPGPLTSDRRDMNMQHGAVSRNLADDEQQTHFLAGCELQSLYVDAGTGNDKKVANINRKGFKVCGMLEDVYVPRKRNALGAPYDFIRFSNVRDVSKLSKALNAVYFGHFRVNAKVASFNRSEEKDGRRGGRKLGGGNEGEARPERKPKPHNSAEGSERKGGVDGNEKAGLIAKERNATVMNTLQKGADPEKEVRVGEVVIRLGERKKKVDRTGGPVEDDNQNLGVKVLRSVEKEVSGTSVYIRKYSTTVDDMKWAQNGMVASVKSGEAVPVIQRRIVDAGFNDLVFTPLGADTVFIRSLTENDVASVIDSTKEFFSLFLFLRADRDTIEKERLDYDRIMIATSSLEVIKRKESLIVDGVMVEVQIMEEWGYALGEDACLFDEEREEVASHSDNAVEHGQMEASHQVDMFVEKFAKGMEEDECMAFQKFAQEHTHNQSTFSVNKEDLDREGVSNQKSPSFEEDRPQGAAEAHQGRDDETFLPVENSGARVEPARVLSVDHNHGDVGVIFSAQKKPSKGRQQVECHHKDVPLGQRKNKAGGVLRHSMYSLKKVARLPSKDRREVIKILSKSVRKRKGRKGCNGLCEVNNQNSIEDNPSFSSAKNDWENWVVMQGTDQIAVDDVCKMGKAIGVKFKGDNANMFDILSRTRKGKFTASGLPSGGRGGDEKVGGLGGTKKRKEVRKLVGEKHPAIVCIQETKVCVCDENLETAMWGSAPHAFSYRPSIGASRGLLTMWDSTEVEVWSTTSFEHVLLCHGRFISSNEIFYVVNVYAPCDFGAKQHLWDSLSVRLQTLAGRRVCVCGDFNAVRCLEERRSSRVGPRQSDHIPFNSFIEDNNLVDLPLGGRKFTWYKGDGLSMSHLDRFLLSEEWCLAWPNCLQIAQLRGLSDHCPLVDDWGGYVLKQKLKMIKAALKEWHESHVQNLPSRIDFLKTRLSDLDSKGEEEDLSVTEEGNANSKYFHSVLASRRRGNMISSLQADGVTLEGVDPIRQTVFMHFASQFKASNVVRPGVDNLQFKRLSWPESGSLTRPFSVEEVKAAVWDCDSFKSPGPDGINLGVNSTFIALIPKVDIPQSLHDFRPISLVGSIYKILAKVLANRLRLVVGSVISESQKALVKDRQILGGILISNEVVDESRKTKKELMLFKVDFEKAYDSVDWDYLDAVMGRMSFPTLWRKGLRQGEPLSPFLFLLAAEGLNVLMKALVEKNLFTGYSVGTPASISISHLQFADDTLLIGAKSWANVRALRAVLVLFELMSGLKVNFNKSMLVRVNILESWLNEAASALRCNVKRFLFFIWDFLSVVIRDEYGGLGVRQLKEFNLALLARYGFERGQLREGGGRGSSWWREIVKIRDGVGGLGSGWFRESVVKRVGNGAKTFFWTDPWLGGSPLCERFGRLFDLTENKSWSVAEMFSMGWEVGGDAWVWRRQLWVSEEEMLRECQTLLLNFSFQVQFADSWQWKPDLDTGYSVSGAYQLLTSQDSATLGCQRGLIWYPEVSSLQKLIFVSRVVEALSRPNIFFSLVGLLAPYGRRFGSGLVSLRWIIIIHLAIFSILLAHWVSVAHDGPSCSSFGLIVCGFCGMRATIGFSEIQHKRYLKCWIKSNCILFGG</sequence>